<evidence type="ECO:0000256" key="4">
    <source>
        <dbReference type="ARBA" id="ARBA00022692"/>
    </source>
</evidence>
<feature type="transmembrane region" description="Helical" evidence="9">
    <location>
        <begin position="65"/>
        <end position="84"/>
    </location>
</feature>
<sequence length="164" mass="17645">MRVERLRNRAAVFALIAFIGVVLDRITKVWALAALSGGKNIDIFPHLLSFTLVRNPGASFGLGSSFTWVISVLACAACAAMIAVIKHTKSLYWTIALALAFAGAFGNLIDRAQYAQGFLNGKVVDFINYGWSVGNVADIELMFAGIAVICLILIGIPLIERADE</sequence>
<dbReference type="EC" id="3.4.23.36" evidence="9"/>
<keyword evidence="3 9" id="KW-0645">Protease</keyword>
<dbReference type="GO" id="GO:0004190">
    <property type="term" value="F:aspartic-type endopeptidase activity"/>
    <property type="evidence" value="ECO:0007669"/>
    <property type="project" value="UniProtKB-UniRule"/>
</dbReference>
<keyword evidence="4 9" id="KW-0812">Transmembrane</keyword>
<proteinExistence type="inferred from homology"/>
<keyword evidence="2 9" id="KW-1003">Cell membrane</keyword>
<evidence type="ECO:0000256" key="1">
    <source>
        <dbReference type="ARBA" id="ARBA00006139"/>
    </source>
</evidence>
<dbReference type="HAMAP" id="MF_00161">
    <property type="entry name" value="LspA"/>
    <property type="match status" value="1"/>
</dbReference>
<comment type="pathway">
    <text evidence="9">Protein modification; lipoprotein biosynthesis (signal peptide cleavage).</text>
</comment>
<dbReference type="InterPro" id="IPR001872">
    <property type="entry name" value="Peptidase_A8"/>
</dbReference>
<comment type="subcellular location">
    <subcellularLocation>
        <location evidence="9">Cell membrane</location>
        <topology evidence="9">Multi-pass membrane protein</topology>
    </subcellularLocation>
</comment>
<comment type="catalytic activity">
    <reaction evidence="9">
        <text>Release of signal peptides from bacterial membrane prolipoproteins. Hydrolyzes -Xaa-Yaa-Zaa-|-(S,diacylglyceryl)Cys-, in which Xaa is hydrophobic (preferably Leu), and Yaa (Ala or Ser) and Zaa (Gly or Ala) have small, neutral side chains.</text>
        <dbReference type="EC" id="3.4.23.36"/>
    </reaction>
</comment>
<dbReference type="Proteomes" id="UP000258533">
    <property type="component" value="Unassembled WGS sequence"/>
</dbReference>
<comment type="function">
    <text evidence="9">This protein specifically catalyzes the removal of signal peptides from prolipoproteins.</text>
</comment>
<name>A0A133NL33_GARVA</name>
<dbReference type="EMBL" id="LRTT01000001">
    <property type="protein sequence ID" value="RFD78123.1"/>
    <property type="molecule type" value="Genomic_DNA"/>
</dbReference>
<dbReference type="GO" id="GO:0006508">
    <property type="term" value="P:proteolysis"/>
    <property type="evidence" value="ECO:0007669"/>
    <property type="project" value="UniProtKB-KW"/>
</dbReference>
<comment type="caution">
    <text evidence="11">The sequence shown here is derived from an EMBL/GenBank/DDBJ whole genome shotgun (WGS) entry which is preliminary data.</text>
</comment>
<evidence type="ECO:0000313" key="12">
    <source>
        <dbReference type="Proteomes" id="UP000258533"/>
    </source>
</evidence>
<dbReference type="GeneID" id="86823674"/>
<comment type="similarity">
    <text evidence="1 9 10">Belongs to the peptidase A8 family.</text>
</comment>
<organism evidence="11 12">
    <name type="scientific">Gardnerella vaginalis</name>
    <dbReference type="NCBI Taxonomy" id="2702"/>
    <lineage>
        <taxon>Bacteria</taxon>
        <taxon>Bacillati</taxon>
        <taxon>Actinomycetota</taxon>
        <taxon>Actinomycetes</taxon>
        <taxon>Bifidobacteriales</taxon>
        <taxon>Bifidobacteriaceae</taxon>
        <taxon>Gardnerella</taxon>
    </lineage>
</organism>
<dbReference type="AlphaFoldDB" id="A0A133NL33"/>
<feature type="transmembrane region" description="Helical" evidence="9">
    <location>
        <begin position="91"/>
        <end position="109"/>
    </location>
</feature>
<dbReference type="UniPathway" id="UPA00665"/>
<feature type="transmembrane region" description="Helical" evidence="9">
    <location>
        <begin position="141"/>
        <end position="159"/>
    </location>
</feature>
<dbReference type="PANTHER" id="PTHR33695:SF1">
    <property type="entry name" value="LIPOPROTEIN SIGNAL PEPTIDASE"/>
    <property type="match status" value="1"/>
</dbReference>
<reference evidence="11 12" key="1">
    <citation type="submission" date="2016-02" db="EMBL/GenBank/DDBJ databases">
        <title>Gardnerella vaginalis Subgroups Defined by cpn60 Sequencing and Sialidase Activity in Isolates from Canada, Belgium and Kenya.</title>
        <authorList>
            <person name="Schellenberg J."/>
            <person name="Paramel Jayaprakash T."/>
            <person name="Withana Gamage N."/>
            <person name="Patterson M.H."/>
            <person name="Vaneechoutte M."/>
            <person name="Hill J.E."/>
        </authorList>
    </citation>
    <scope>NUCLEOTIDE SEQUENCE [LARGE SCALE GENOMIC DNA]</scope>
    <source>
        <strain evidence="11 12">N144</strain>
    </source>
</reference>
<comment type="caution">
    <text evidence="9">Lacks conserved residue(s) required for the propagation of feature annotation.</text>
</comment>
<dbReference type="GO" id="GO:0005886">
    <property type="term" value="C:plasma membrane"/>
    <property type="evidence" value="ECO:0007669"/>
    <property type="project" value="UniProtKB-SubCell"/>
</dbReference>
<evidence type="ECO:0000313" key="11">
    <source>
        <dbReference type="EMBL" id="RFD78123.1"/>
    </source>
</evidence>
<keyword evidence="11" id="KW-0449">Lipoprotein</keyword>
<gene>
    <name evidence="9" type="primary">lspA</name>
    <name evidence="11" type="ORF">AXE73_04560</name>
</gene>
<dbReference type="PRINTS" id="PR00781">
    <property type="entry name" value="LIPOSIGPTASE"/>
</dbReference>
<keyword evidence="8 9" id="KW-0472">Membrane</keyword>
<evidence type="ECO:0000256" key="9">
    <source>
        <dbReference type="HAMAP-Rule" id="MF_00161"/>
    </source>
</evidence>
<evidence type="ECO:0000256" key="5">
    <source>
        <dbReference type="ARBA" id="ARBA00022750"/>
    </source>
</evidence>
<keyword evidence="5 9" id="KW-0064">Aspartyl protease</keyword>
<protein>
    <recommendedName>
        <fullName evidence="9">Lipoprotein signal peptidase</fullName>
        <ecNumber evidence="9">3.4.23.36</ecNumber>
    </recommendedName>
    <alternativeName>
        <fullName evidence="9">Prolipoprotein signal peptidase</fullName>
    </alternativeName>
    <alternativeName>
        <fullName evidence="9">Signal peptidase II</fullName>
        <shortName evidence="9">SPase II</shortName>
    </alternativeName>
</protein>
<evidence type="ECO:0000256" key="3">
    <source>
        <dbReference type="ARBA" id="ARBA00022670"/>
    </source>
</evidence>
<evidence type="ECO:0000256" key="6">
    <source>
        <dbReference type="ARBA" id="ARBA00022801"/>
    </source>
</evidence>
<dbReference type="Pfam" id="PF01252">
    <property type="entry name" value="Peptidase_A8"/>
    <property type="match status" value="1"/>
</dbReference>
<dbReference type="PANTHER" id="PTHR33695">
    <property type="entry name" value="LIPOPROTEIN SIGNAL PEPTIDASE"/>
    <property type="match status" value="1"/>
</dbReference>
<evidence type="ECO:0000256" key="2">
    <source>
        <dbReference type="ARBA" id="ARBA00022475"/>
    </source>
</evidence>
<evidence type="ECO:0000256" key="7">
    <source>
        <dbReference type="ARBA" id="ARBA00022989"/>
    </source>
</evidence>
<dbReference type="RefSeq" id="WP_004132600.1">
    <property type="nucleotide sequence ID" value="NZ_LRTT01000001.1"/>
</dbReference>
<accession>A0A133NL33</accession>
<keyword evidence="7 9" id="KW-1133">Transmembrane helix</keyword>
<evidence type="ECO:0000256" key="10">
    <source>
        <dbReference type="RuleBase" id="RU004181"/>
    </source>
</evidence>
<feature type="active site" evidence="9">
    <location>
        <position position="138"/>
    </location>
</feature>
<keyword evidence="6 9" id="KW-0378">Hydrolase</keyword>
<dbReference type="NCBIfam" id="NF011353">
    <property type="entry name" value="PRK14771.1"/>
    <property type="match status" value="1"/>
</dbReference>
<feature type="active site" evidence="9">
    <location>
        <position position="125"/>
    </location>
</feature>
<evidence type="ECO:0000256" key="8">
    <source>
        <dbReference type="ARBA" id="ARBA00023136"/>
    </source>
</evidence>